<reference evidence="3" key="1">
    <citation type="submission" date="2023-03" db="EMBL/GenBank/DDBJ databases">
        <title>Massive genome expansion in bonnet fungi (Mycena s.s.) driven by repeated elements and novel gene families across ecological guilds.</title>
        <authorList>
            <consortium name="Lawrence Berkeley National Laboratory"/>
            <person name="Harder C.B."/>
            <person name="Miyauchi S."/>
            <person name="Viragh M."/>
            <person name="Kuo A."/>
            <person name="Thoen E."/>
            <person name="Andreopoulos B."/>
            <person name="Lu D."/>
            <person name="Skrede I."/>
            <person name="Drula E."/>
            <person name="Henrissat B."/>
            <person name="Morin E."/>
            <person name="Kohler A."/>
            <person name="Barry K."/>
            <person name="LaButti K."/>
            <person name="Morin E."/>
            <person name="Salamov A."/>
            <person name="Lipzen A."/>
            <person name="Mereny Z."/>
            <person name="Hegedus B."/>
            <person name="Baldrian P."/>
            <person name="Stursova M."/>
            <person name="Weitz H."/>
            <person name="Taylor A."/>
            <person name="Grigoriev I.V."/>
            <person name="Nagy L.G."/>
            <person name="Martin F."/>
            <person name="Kauserud H."/>
        </authorList>
    </citation>
    <scope>NUCLEOTIDE SEQUENCE</scope>
    <source>
        <strain evidence="3">CBHHK002</strain>
    </source>
</reference>
<feature type="region of interest" description="Disordered" evidence="1">
    <location>
        <begin position="80"/>
        <end position="104"/>
    </location>
</feature>
<protein>
    <recommendedName>
        <fullName evidence="2">SAP domain-containing protein</fullName>
    </recommendedName>
</protein>
<dbReference type="AlphaFoldDB" id="A0AAD7ERF8"/>
<dbReference type="EMBL" id="JARIHO010000017">
    <property type="protein sequence ID" value="KAJ7348370.1"/>
    <property type="molecule type" value="Genomic_DNA"/>
</dbReference>
<name>A0AAD7ERF8_9AGAR</name>
<gene>
    <name evidence="3" type="ORF">DFH08DRAFT_865865</name>
</gene>
<dbReference type="InterPro" id="IPR003034">
    <property type="entry name" value="SAP_dom"/>
</dbReference>
<feature type="region of interest" description="Disordered" evidence="1">
    <location>
        <begin position="1"/>
        <end position="37"/>
    </location>
</feature>
<organism evidence="3 4">
    <name type="scientific">Mycena albidolilacea</name>
    <dbReference type="NCBI Taxonomy" id="1033008"/>
    <lineage>
        <taxon>Eukaryota</taxon>
        <taxon>Fungi</taxon>
        <taxon>Dikarya</taxon>
        <taxon>Basidiomycota</taxon>
        <taxon>Agaricomycotina</taxon>
        <taxon>Agaricomycetes</taxon>
        <taxon>Agaricomycetidae</taxon>
        <taxon>Agaricales</taxon>
        <taxon>Marasmiineae</taxon>
        <taxon>Mycenaceae</taxon>
        <taxon>Mycena</taxon>
    </lineage>
</organism>
<feature type="compositionally biased region" description="Low complexity" evidence="1">
    <location>
        <begin position="1"/>
        <end position="12"/>
    </location>
</feature>
<evidence type="ECO:0000256" key="1">
    <source>
        <dbReference type="SAM" id="MobiDB-lite"/>
    </source>
</evidence>
<dbReference type="Gene3D" id="1.10.720.30">
    <property type="entry name" value="SAP domain"/>
    <property type="match status" value="1"/>
</dbReference>
<dbReference type="Proteomes" id="UP001218218">
    <property type="component" value="Unassembled WGS sequence"/>
</dbReference>
<comment type="caution">
    <text evidence="3">The sequence shown here is derived from an EMBL/GenBank/DDBJ whole genome shotgun (WGS) entry which is preliminary data.</text>
</comment>
<accession>A0AAD7ERF8</accession>
<dbReference type="InterPro" id="IPR036361">
    <property type="entry name" value="SAP_dom_sf"/>
</dbReference>
<dbReference type="PROSITE" id="PS50800">
    <property type="entry name" value="SAP"/>
    <property type="match status" value="1"/>
</dbReference>
<evidence type="ECO:0000259" key="2">
    <source>
        <dbReference type="PROSITE" id="PS50800"/>
    </source>
</evidence>
<feature type="compositionally biased region" description="Basic and acidic residues" evidence="1">
    <location>
        <begin position="25"/>
        <end position="37"/>
    </location>
</feature>
<feature type="domain" description="SAP" evidence="2">
    <location>
        <begin position="32"/>
        <end position="66"/>
    </location>
</feature>
<sequence>MAAAAVSQSGVAADKDTFTFPTKDGGSEERSLDGKTQDQLKEMCRQYGLGVSGNKTILKTRLGDFSAKFCNDPASCDLQPVKHRSHKGPRDGVKKSQAKQSVTRRAAIIDTERVTERSKDNRTSDEIKDLLSWARRTQARLPYRPPTETTQPQAITIPETMQPETVPVPQVSRQVSLSDHSLQDRVQTIESQLAVFTTAFTTGFRPGIYQSSVQASASVPFLAYPDVRANDGIYNFSTGDFETDNLLFNIPSDASRSHSSDSQNLHISQRFAAVLPLPIQADISDSLSSTYPPAPPRDASLSVPAKAVANEPTRSIKLGDGTVVSITAEEVKKLSVPATSFAEDIERLNQMWDDTSPHWKEDSVVKIDGRSIALVYWPNLFKKTGLWSAHKSNWTEWKFLIERYRLGTPDEFWTAFRSQDGGKMSYTAICGQLRHSRKNSDEELAERARLEYGENFVVKFSYRCSKTNSRKVMTKPSAIAKEYKRLSTL</sequence>
<keyword evidence="4" id="KW-1185">Reference proteome</keyword>
<evidence type="ECO:0000313" key="3">
    <source>
        <dbReference type="EMBL" id="KAJ7348370.1"/>
    </source>
</evidence>
<evidence type="ECO:0000313" key="4">
    <source>
        <dbReference type="Proteomes" id="UP001218218"/>
    </source>
</evidence>
<proteinExistence type="predicted"/>